<sequence length="202" mass="21852">MKHFIFILLILQFLKLATFAEVGVITVPKDYGSWELCPVASISSMSFSVKINNNPSISATSNFGTNIKGSGTSIDDVNKIAGSKISNYYGLIVGFGDEHDANQTYYACEGDSANCVRNLNMLYKSMWCLAAINPFNRSITADVNVSFDNGNVKANTGTGNSNPSNSGSNQNSDSNHNSGSTINPEILIMFFVLFNLFVINSL</sequence>
<dbReference type="AlphaFoldDB" id="A0A397UBC5"/>
<feature type="region of interest" description="Disordered" evidence="1">
    <location>
        <begin position="154"/>
        <end position="177"/>
    </location>
</feature>
<protein>
    <submittedName>
        <fullName evidence="3">Uncharacterized protein</fullName>
    </submittedName>
</protein>
<gene>
    <name evidence="3" type="ORF">C2G38_2045873</name>
</gene>
<feature type="chain" id="PRO_5017392379" evidence="2">
    <location>
        <begin position="21"/>
        <end position="202"/>
    </location>
</feature>
<dbReference type="OrthoDB" id="10292512at2759"/>
<accession>A0A397UBC5</accession>
<feature type="compositionally biased region" description="Low complexity" evidence="1">
    <location>
        <begin position="155"/>
        <end position="177"/>
    </location>
</feature>
<proteinExistence type="predicted"/>
<evidence type="ECO:0000256" key="1">
    <source>
        <dbReference type="SAM" id="MobiDB-lite"/>
    </source>
</evidence>
<evidence type="ECO:0000313" key="3">
    <source>
        <dbReference type="EMBL" id="RIB07590.1"/>
    </source>
</evidence>
<name>A0A397UBC5_9GLOM</name>
<reference evidence="3 4" key="1">
    <citation type="submission" date="2018-06" db="EMBL/GenBank/DDBJ databases">
        <title>Comparative genomics reveals the genomic features of Rhizophagus irregularis, R. cerebriforme, R. diaphanum and Gigaspora rosea, and their symbiotic lifestyle signature.</title>
        <authorList>
            <person name="Morin E."/>
            <person name="San Clemente H."/>
            <person name="Chen E.C.H."/>
            <person name="De La Providencia I."/>
            <person name="Hainaut M."/>
            <person name="Kuo A."/>
            <person name="Kohler A."/>
            <person name="Murat C."/>
            <person name="Tang N."/>
            <person name="Roy S."/>
            <person name="Loubradou J."/>
            <person name="Henrissat B."/>
            <person name="Grigoriev I.V."/>
            <person name="Corradi N."/>
            <person name="Roux C."/>
            <person name="Martin F.M."/>
        </authorList>
    </citation>
    <scope>NUCLEOTIDE SEQUENCE [LARGE SCALE GENOMIC DNA]</scope>
    <source>
        <strain evidence="3 4">DAOM 194757</strain>
    </source>
</reference>
<evidence type="ECO:0000256" key="2">
    <source>
        <dbReference type="SAM" id="SignalP"/>
    </source>
</evidence>
<keyword evidence="4" id="KW-1185">Reference proteome</keyword>
<feature type="signal peptide" evidence="2">
    <location>
        <begin position="1"/>
        <end position="20"/>
    </location>
</feature>
<comment type="caution">
    <text evidence="3">The sequence shown here is derived from an EMBL/GenBank/DDBJ whole genome shotgun (WGS) entry which is preliminary data.</text>
</comment>
<keyword evidence="2" id="KW-0732">Signal</keyword>
<dbReference type="EMBL" id="QKWP01001631">
    <property type="protein sequence ID" value="RIB07590.1"/>
    <property type="molecule type" value="Genomic_DNA"/>
</dbReference>
<dbReference type="Proteomes" id="UP000266673">
    <property type="component" value="Unassembled WGS sequence"/>
</dbReference>
<evidence type="ECO:0000313" key="4">
    <source>
        <dbReference type="Proteomes" id="UP000266673"/>
    </source>
</evidence>
<organism evidence="3 4">
    <name type="scientific">Gigaspora rosea</name>
    <dbReference type="NCBI Taxonomy" id="44941"/>
    <lineage>
        <taxon>Eukaryota</taxon>
        <taxon>Fungi</taxon>
        <taxon>Fungi incertae sedis</taxon>
        <taxon>Mucoromycota</taxon>
        <taxon>Glomeromycotina</taxon>
        <taxon>Glomeromycetes</taxon>
        <taxon>Diversisporales</taxon>
        <taxon>Gigasporaceae</taxon>
        <taxon>Gigaspora</taxon>
    </lineage>
</organism>